<sequence>EPTTFRTQSKGLSTETHDICLPKMDVSGDRWDKSRLLNSDRSLIKQAESFYFKMHFYLERPASLY</sequence>
<accession>A0A0B7BV53</accession>
<organism evidence="1">
    <name type="scientific">Arion vulgaris</name>
    <dbReference type="NCBI Taxonomy" id="1028688"/>
    <lineage>
        <taxon>Eukaryota</taxon>
        <taxon>Metazoa</taxon>
        <taxon>Spiralia</taxon>
        <taxon>Lophotrochozoa</taxon>
        <taxon>Mollusca</taxon>
        <taxon>Gastropoda</taxon>
        <taxon>Heterobranchia</taxon>
        <taxon>Euthyneura</taxon>
        <taxon>Panpulmonata</taxon>
        <taxon>Eupulmonata</taxon>
        <taxon>Stylommatophora</taxon>
        <taxon>Helicina</taxon>
        <taxon>Arionoidea</taxon>
        <taxon>Arionidae</taxon>
        <taxon>Arion</taxon>
    </lineage>
</organism>
<name>A0A0B7BV53_9EUPU</name>
<reference evidence="1" key="1">
    <citation type="submission" date="2014-12" db="EMBL/GenBank/DDBJ databases">
        <title>Insight into the proteome of Arion vulgaris.</title>
        <authorList>
            <person name="Aradska J."/>
            <person name="Bulat T."/>
            <person name="Smidak R."/>
            <person name="Sarate P."/>
            <person name="Gangsoo J."/>
            <person name="Sialana F."/>
            <person name="Bilban M."/>
            <person name="Lubec G."/>
        </authorList>
    </citation>
    <scope>NUCLEOTIDE SEQUENCE</scope>
    <source>
        <tissue evidence="1">Skin</tissue>
    </source>
</reference>
<dbReference type="EMBL" id="HACG01050214">
    <property type="protein sequence ID" value="CEK97079.1"/>
    <property type="molecule type" value="Transcribed_RNA"/>
</dbReference>
<gene>
    <name evidence="1" type="primary">ORF214571</name>
</gene>
<dbReference type="AlphaFoldDB" id="A0A0B7BV53"/>
<feature type="non-terminal residue" evidence="1">
    <location>
        <position position="1"/>
    </location>
</feature>
<proteinExistence type="predicted"/>
<evidence type="ECO:0000313" key="1">
    <source>
        <dbReference type="EMBL" id="CEK97079.1"/>
    </source>
</evidence>
<protein>
    <submittedName>
        <fullName evidence="1">Uncharacterized protein</fullName>
    </submittedName>
</protein>